<evidence type="ECO:0000313" key="1">
    <source>
        <dbReference type="EMBL" id="ROR93007.1"/>
    </source>
</evidence>
<organism evidence="1 2">
    <name type="scientific">Nocardioides aurantiacus</name>
    <dbReference type="NCBI Taxonomy" id="86796"/>
    <lineage>
        <taxon>Bacteria</taxon>
        <taxon>Bacillati</taxon>
        <taxon>Actinomycetota</taxon>
        <taxon>Actinomycetes</taxon>
        <taxon>Propionibacteriales</taxon>
        <taxon>Nocardioidaceae</taxon>
        <taxon>Nocardioides</taxon>
    </lineage>
</organism>
<sequence>MPTPSETSGDVPVHVVPGPRGHGVDLCARQLADAVGATVVAEVPPGDARPLHLHVTDRVWGATPEAAATAVVAVCRSRPTTLTLHDVPQPHDGRALFPRRRAAYAAMARAAAGVVVSSRHERGLLARVLEDHPGPRTPVGVVPLPAVARPDRTGHPDHPGHPDGGSWHRPGRSTLGVAGWVYPGKGHLQALGAAAALARRGLVVDVLALGAVARGHDADAEELVRRGARIGVEVRISGWLADHELDAALAAVDVPYAGHRNVSASGSVNSWLSAGRRPLVRRGPYFEEMARLRPGTLHLVDVAGLPDAVAAALADPSSTRLRPGAGLAHDLADAARGYERFWQRVLLQGTGRVA</sequence>
<dbReference type="AlphaFoldDB" id="A0A3N2CZP3"/>
<dbReference type="EMBL" id="RKHO01000001">
    <property type="protein sequence ID" value="ROR93007.1"/>
    <property type="molecule type" value="Genomic_DNA"/>
</dbReference>
<keyword evidence="2" id="KW-1185">Reference proteome</keyword>
<dbReference type="RefSeq" id="WP_170169890.1">
    <property type="nucleotide sequence ID" value="NZ_RKHO01000001.1"/>
</dbReference>
<proteinExistence type="predicted"/>
<dbReference type="SUPFAM" id="SSF53756">
    <property type="entry name" value="UDP-Glycosyltransferase/glycogen phosphorylase"/>
    <property type="match status" value="1"/>
</dbReference>
<comment type="caution">
    <text evidence="1">The sequence shown here is derived from an EMBL/GenBank/DDBJ whole genome shotgun (WGS) entry which is preliminary data.</text>
</comment>
<gene>
    <name evidence="1" type="ORF">EDD33_3912</name>
</gene>
<dbReference type="Proteomes" id="UP000281738">
    <property type="component" value="Unassembled WGS sequence"/>
</dbReference>
<protein>
    <recommendedName>
        <fullName evidence="3">Glycosyltransferase involved in cell wall biosynthesis</fullName>
    </recommendedName>
</protein>
<evidence type="ECO:0000313" key="2">
    <source>
        <dbReference type="Proteomes" id="UP000281738"/>
    </source>
</evidence>
<dbReference type="Gene3D" id="3.40.50.2000">
    <property type="entry name" value="Glycogen Phosphorylase B"/>
    <property type="match status" value="1"/>
</dbReference>
<reference evidence="1 2" key="1">
    <citation type="submission" date="2018-11" db="EMBL/GenBank/DDBJ databases">
        <title>Sequencing the genomes of 1000 actinobacteria strains.</title>
        <authorList>
            <person name="Klenk H.-P."/>
        </authorList>
    </citation>
    <scope>NUCLEOTIDE SEQUENCE [LARGE SCALE GENOMIC DNA]</scope>
    <source>
        <strain evidence="1 2">DSM 12652</strain>
    </source>
</reference>
<evidence type="ECO:0008006" key="3">
    <source>
        <dbReference type="Google" id="ProtNLM"/>
    </source>
</evidence>
<name>A0A3N2CZP3_9ACTN</name>
<accession>A0A3N2CZP3</accession>